<protein>
    <submittedName>
        <fullName evidence="2">Uncharacterized protein</fullName>
    </submittedName>
</protein>
<dbReference type="EMBL" id="JBHLUD010000002">
    <property type="protein sequence ID" value="MFC0541364.1"/>
    <property type="molecule type" value="Genomic_DNA"/>
</dbReference>
<feature type="signal peptide" evidence="1">
    <location>
        <begin position="1"/>
        <end position="29"/>
    </location>
</feature>
<dbReference type="InterPro" id="IPR012334">
    <property type="entry name" value="Pectin_lyas_fold"/>
</dbReference>
<keyword evidence="3" id="KW-1185">Reference proteome</keyword>
<dbReference type="SUPFAM" id="SSF51126">
    <property type="entry name" value="Pectin lyase-like"/>
    <property type="match status" value="1"/>
</dbReference>
<comment type="caution">
    <text evidence="2">The sequence shown here is derived from an EMBL/GenBank/DDBJ whole genome shotgun (WGS) entry which is preliminary data.</text>
</comment>
<feature type="chain" id="PRO_5045219006" evidence="1">
    <location>
        <begin position="30"/>
        <end position="641"/>
    </location>
</feature>
<sequence length="641" mass="69896">MKRKRVVALVTATLCVAGGLALSSSVATGAPKDSAALTNLDTSAANRRAPVAGLYDWSKAGFRGGQNLPGSGDVNPDKKCQITPAQLASTYKVKPDDKVDDTNGIQAAIDYLHKNCSPTGSYNKLSLLTFPAGQLDVTHEIHVDANYLILRGAGTDQTKFVYAPDKNTQYDVLTPDGDQWDQGNMGFDDASGGWLWPGRGLFRVQSRQVDPSYASEYKSAPANRKDEFEGTINVHWKAGAKLRAKPNDKGYAARTGDKVVYLDTSAKTTNMKVGGFINIRAANSINFYKSMNAYPTTWPLENLHMRQQWFTITAIDTKNHTVSIDKPLEYDVPVDSTSDGSAPIDGTVYASKASPIVDPIVGVGFENFSYTQVAPPGVTQAQAKDNYGNLAPQLAMQGIVFKWAANDWVTGIHAIMTGSHPIVTEEAKNLQIVNNELDGSWNKGKGGNGYFRGSRVWDSLYAGNTTRDLRHFTFQWSASGNVVIGNDIDSDFNIHGGYERNNLFENNTNKVSYAHRSGNCTAHCGDEGGSGPDDSTWFPIYWSTGQKAVKWSGSSGPRNVFFNNTMTKQVTDGAAYTPYYPDHSKIYQFGWDGKAFHHLDVGGQPIVDWAHNEQQDYTGGHGVDDTKTDKGPSLFLKTVAK</sequence>
<evidence type="ECO:0000313" key="3">
    <source>
        <dbReference type="Proteomes" id="UP001589810"/>
    </source>
</evidence>
<evidence type="ECO:0000313" key="2">
    <source>
        <dbReference type="EMBL" id="MFC0541364.1"/>
    </source>
</evidence>
<dbReference type="InterPro" id="IPR011050">
    <property type="entry name" value="Pectin_lyase_fold/virulence"/>
</dbReference>
<dbReference type="Proteomes" id="UP001589810">
    <property type="component" value="Unassembled WGS sequence"/>
</dbReference>
<keyword evidence="1" id="KW-0732">Signal</keyword>
<dbReference type="RefSeq" id="WP_273942632.1">
    <property type="nucleotide sequence ID" value="NZ_CP097263.1"/>
</dbReference>
<organism evidence="2 3">
    <name type="scientific">Kutzneria chonburiensis</name>
    <dbReference type="NCBI Taxonomy" id="1483604"/>
    <lineage>
        <taxon>Bacteria</taxon>
        <taxon>Bacillati</taxon>
        <taxon>Actinomycetota</taxon>
        <taxon>Actinomycetes</taxon>
        <taxon>Pseudonocardiales</taxon>
        <taxon>Pseudonocardiaceae</taxon>
        <taxon>Kutzneria</taxon>
    </lineage>
</organism>
<name>A0ABV6MME7_9PSEU</name>
<gene>
    <name evidence="2" type="ORF">ACFFH7_07705</name>
</gene>
<accession>A0ABV6MME7</accession>
<reference evidence="2 3" key="1">
    <citation type="submission" date="2024-09" db="EMBL/GenBank/DDBJ databases">
        <authorList>
            <person name="Sun Q."/>
            <person name="Mori K."/>
        </authorList>
    </citation>
    <scope>NUCLEOTIDE SEQUENCE [LARGE SCALE GENOMIC DNA]</scope>
    <source>
        <strain evidence="2 3">TBRC 1432</strain>
    </source>
</reference>
<evidence type="ECO:0000256" key="1">
    <source>
        <dbReference type="SAM" id="SignalP"/>
    </source>
</evidence>
<dbReference type="Gene3D" id="2.160.20.10">
    <property type="entry name" value="Single-stranded right-handed beta-helix, Pectin lyase-like"/>
    <property type="match status" value="1"/>
</dbReference>
<proteinExistence type="predicted"/>